<feature type="region of interest" description="Disordered" evidence="1">
    <location>
        <begin position="142"/>
        <end position="174"/>
    </location>
</feature>
<accession>A0A9P7VI16</accession>
<dbReference type="GeneID" id="66100124"/>
<comment type="caution">
    <text evidence="2">The sequence shown here is derived from an EMBL/GenBank/DDBJ whole genome shotgun (WGS) entry which is preliminary data.</text>
</comment>
<dbReference type="RefSeq" id="XP_043034584.1">
    <property type="nucleotide sequence ID" value="XM_043177837.1"/>
</dbReference>
<dbReference type="AlphaFoldDB" id="A0A9P7VI16"/>
<gene>
    <name evidence="2" type="ORF">BT62DRAFT_1011884</name>
</gene>
<keyword evidence="3" id="KW-1185">Reference proteome</keyword>
<proteinExistence type="predicted"/>
<organism evidence="2 3">
    <name type="scientific">Guyanagaster necrorhizus</name>
    <dbReference type="NCBI Taxonomy" id="856835"/>
    <lineage>
        <taxon>Eukaryota</taxon>
        <taxon>Fungi</taxon>
        <taxon>Dikarya</taxon>
        <taxon>Basidiomycota</taxon>
        <taxon>Agaricomycotina</taxon>
        <taxon>Agaricomycetes</taxon>
        <taxon>Agaricomycetidae</taxon>
        <taxon>Agaricales</taxon>
        <taxon>Marasmiineae</taxon>
        <taxon>Physalacriaceae</taxon>
        <taxon>Guyanagaster</taxon>
    </lineage>
</organism>
<name>A0A9P7VI16_9AGAR</name>
<protein>
    <submittedName>
        <fullName evidence="2">Uncharacterized protein</fullName>
    </submittedName>
</protein>
<dbReference type="EMBL" id="MU250563">
    <property type="protein sequence ID" value="KAG7441084.1"/>
    <property type="molecule type" value="Genomic_DNA"/>
</dbReference>
<reference evidence="2" key="1">
    <citation type="submission" date="2020-11" db="EMBL/GenBank/DDBJ databases">
        <title>Adaptations for nitrogen fixation in a non-lichenized fungal sporocarp promotes dispersal by wood-feeding termites.</title>
        <authorList>
            <consortium name="DOE Joint Genome Institute"/>
            <person name="Koch R.A."/>
            <person name="Yoon G."/>
            <person name="Arayal U."/>
            <person name="Lail K."/>
            <person name="Amirebrahimi M."/>
            <person name="Labutti K."/>
            <person name="Lipzen A."/>
            <person name="Riley R."/>
            <person name="Barry K."/>
            <person name="Henrissat B."/>
            <person name="Grigoriev I.V."/>
            <person name="Herr J.R."/>
            <person name="Aime M.C."/>
        </authorList>
    </citation>
    <scope>NUCLEOTIDE SEQUENCE</scope>
    <source>
        <strain evidence="2">MCA 3950</strain>
    </source>
</reference>
<evidence type="ECO:0000313" key="3">
    <source>
        <dbReference type="Proteomes" id="UP000812287"/>
    </source>
</evidence>
<evidence type="ECO:0000313" key="2">
    <source>
        <dbReference type="EMBL" id="KAG7441084.1"/>
    </source>
</evidence>
<sequence length="243" mass="26849">MASIDRYELLKLFPLCLNQVLLVRNSEWHDSTSDVVNLVLKHFAFEGDDIFVQPIKAPPFKEEGTIQLQGVLNLPSPYVFTIPYRSRNNVVVFLLRKGTPCRMDLRFRTGLETIALEGNAWEKLANPTVAQGTTAFPLEAGRPATARHASQRWGTTYPRPSGTGGKNNGGTKKDVKASLEEATGKTSSGSYVDLLEAETSAEHTRLASTGPLALLPTIVTPARRVLERLHESKSRGTFAFRRN</sequence>
<dbReference type="Proteomes" id="UP000812287">
    <property type="component" value="Unassembled WGS sequence"/>
</dbReference>
<evidence type="ECO:0000256" key="1">
    <source>
        <dbReference type="SAM" id="MobiDB-lite"/>
    </source>
</evidence>